<dbReference type="WBParaSite" id="MhA1_Contig855.frz3.gene8">
    <property type="protein sequence ID" value="MhA1_Contig855.frz3.gene8"/>
    <property type="gene ID" value="MhA1_Contig855.frz3.gene8"/>
</dbReference>
<dbReference type="Proteomes" id="UP000095281">
    <property type="component" value="Unplaced"/>
</dbReference>
<name>A0A1I8BZZ5_MELHA</name>
<accession>A0A1I8BZZ5</accession>
<sequence length="107" mass="12389">MNEMKGAFLDTLLENPVSVVLMVIDHTPMVLKGITGYEDYKCTFDDVRNPFDAGSRLKNLKKALCSPEQISLLDKRGKFLPEEPYIYVDYKLLERLKTNINNKQNQY</sequence>
<dbReference type="AlphaFoldDB" id="A0A1I8BZZ5"/>
<keyword evidence="1" id="KW-1185">Reference proteome</keyword>
<protein>
    <submittedName>
        <fullName evidence="2">DUF362 domain-containing protein</fullName>
    </submittedName>
</protein>
<evidence type="ECO:0000313" key="2">
    <source>
        <dbReference type="WBParaSite" id="MhA1_Contig855.frz3.gene8"/>
    </source>
</evidence>
<organism evidence="1 2">
    <name type="scientific">Meloidogyne hapla</name>
    <name type="common">Root-knot nematode worm</name>
    <dbReference type="NCBI Taxonomy" id="6305"/>
    <lineage>
        <taxon>Eukaryota</taxon>
        <taxon>Metazoa</taxon>
        <taxon>Ecdysozoa</taxon>
        <taxon>Nematoda</taxon>
        <taxon>Chromadorea</taxon>
        <taxon>Rhabditida</taxon>
        <taxon>Tylenchina</taxon>
        <taxon>Tylenchomorpha</taxon>
        <taxon>Tylenchoidea</taxon>
        <taxon>Meloidogynidae</taxon>
        <taxon>Meloidogyninae</taxon>
        <taxon>Meloidogyne</taxon>
    </lineage>
</organism>
<reference evidence="2" key="1">
    <citation type="submission" date="2016-11" db="UniProtKB">
        <authorList>
            <consortium name="WormBaseParasite"/>
        </authorList>
    </citation>
    <scope>IDENTIFICATION</scope>
</reference>
<evidence type="ECO:0000313" key="1">
    <source>
        <dbReference type="Proteomes" id="UP000095281"/>
    </source>
</evidence>
<proteinExistence type="predicted"/>